<keyword evidence="7" id="KW-1185">Reference proteome</keyword>
<gene>
    <name evidence="6" type="ORF">AB852_16475</name>
</gene>
<keyword evidence="4" id="KW-0732">Signal</keyword>
<dbReference type="GO" id="GO:0030288">
    <property type="term" value="C:outer membrane-bounded periplasmic space"/>
    <property type="evidence" value="ECO:0007669"/>
    <property type="project" value="TreeGrafter"/>
</dbReference>
<name>A0A1Q4V938_9ACTN</name>
<dbReference type="PROSITE" id="PS50983">
    <property type="entry name" value="FE_B12_PBP"/>
    <property type="match status" value="1"/>
</dbReference>
<evidence type="ECO:0000259" key="5">
    <source>
        <dbReference type="PROSITE" id="PS50983"/>
    </source>
</evidence>
<dbReference type="PANTHER" id="PTHR30532:SF24">
    <property type="entry name" value="FERRIC ENTEROBACTIN-BINDING PERIPLASMIC PROTEIN FEPB"/>
    <property type="match status" value="1"/>
</dbReference>
<evidence type="ECO:0000313" key="6">
    <source>
        <dbReference type="EMBL" id="OKH94334.1"/>
    </source>
</evidence>
<comment type="similarity">
    <text evidence="2">Belongs to the bacterial solute-binding protein 8 family.</text>
</comment>
<sequence>MRITERPERVLSLGRTDHDVLLALGVVPVGLWQFIPTMKRGVGSWAEPSLGGRTPSFLKPPFDFEQVASLDPDLIVNVQSGGDETEYRTLTDIAPTVGLPGGAAANSVPWRESTRLIARAVGREAKGDELVAGTESLLKAAADRNPGFAGKTVSILLAFGGKAGVYTTGDTRMQIVTALGLKPSPYVTELGDDKYFVELSAENTGDADADVVILLSQQQLPLAATLKQYPQVAEMKAAREGRLVFPADPSVGLALSSASVLSIPYAVKGLEPLLREALG</sequence>
<comment type="subcellular location">
    <subcellularLocation>
        <location evidence="1">Cell envelope</location>
    </subcellularLocation>
</comment>
<feature type="domain" description="Fe/B12 periplasmic-binding" evidence="5">
    <location>
        <begin position="9"/>
        <end position="278"/>
    </location>
</feature>
<dbReference type="STRING" id="1048205.AB852_16475"/>
<comment type="caution">
    <text evidence="6">The sequence shown here is derived from an EMBL/GenBank/DDBJ whole genome shotgun (WGS) entry which is preliminary data.</text>
</comment>
<dbReference type="Proteomes" id="UP000186455">
    <property type="component" value="Unassembled WGS sequence"/>
</dbReference>
<dbReference type="PANTHER" id="PTHR30532">
    <property type="entry name" value="IRON III DICITRATE-BINDING PERIPLASMIC PROTEIN"/>
    <property type="match status" value="1"/>
</dbReference>
<dbReference type="Pfam" id="PF01497">
    <property type="entry name" value="Peripla_BP_2"/>
    <property type="match status" value="1"/>
</dbReference>
<dbReference type="Gene3D" id="3.40.50.1980">
    <property type="entry name" value="Nitrogenase molybdenum iron protein domain"/>
    <property type="match status" value="2"/>
</dbReference>
<dbReference type="AlphaFoldDB" id="A0A1Q4V938"/>
<dbReference type="GO" id="GO:1901678">
    <property type="term" value="P:iron coordination entity transport"/>
    <property type="evidence" value="ECO:0007669"/>
    <property type="project" value="UniProtKB-ARBA"/>
</dbReference>
<dbReference type="EMBL" id="LFBV01000003">
    <property type="protein sequence ID" value="OKH94334.1"/>
    <property type="molecule type" value="Genomic_DNA"/>
</dbReference>
<evidence type="ECO:0000313" key="7">
    <source>
        <dbReference type="Proteomes" id="UP000186455"/>
    </source>
</evidence>
<evidence type="ECO:0000256" key="1">
    <source>
        <dbReference type="ARBA" id="ARBA00004196"/>
    </source>
</evidence>
<keyword evidence="3" id="KW-0813">Transport</keyword>
<evidence type="ECO:0000256" key="4">
    <source>
        <dbReference type="ARBA" id="ARBA00022729"/>
    </source>
</evidence>
<evidence type="ECO:0000256" key="2">
    <source>
        <dbReference type="ARBA" id="ARBA00008814"/>
    </source>
</evidence>
<dbReference type="InterPro" id="IPR002491">
    <property type="entry name" value="ABC_transptr_periplasmic_BD"/>
</dbReference>
<protein>
    <submittedName>
        <fullName evidence="6">Iron ABC transporter</fullName>
    </submittedName>
</protein>
<accession>A0A1Q4V938</accession>
<dbReference type="SUPFAM" id="SSF53807">
    <property type="entry name" value="Helical backbone' metal receptor"/>
    <property type="match status" value="1"/>
</dbReference>
<proteinExistence type="inferred from homology"/>
<reference evidence="6 7" key="1">
    <citation type="submission" date="2015-06" db="EMBL/GenBank/DDBJ databases">
        <title>Cloning and characterization of the uncialamcin biosynthetic gene cluster.</title>
        <authorList>
            <person name="Yan X."/>
            <person name="Huang T."/>
            <person name="Ge H."/>
            <person name="Shen B."/>
        </authorList>
    </citation>
    <scope>NUCLEOTIDE SEQUENCE [LARGE SCALE GENOMIC DNA]</scope>
    <source>
        <strain evidence="6 7">DCA2648</strain>
    </source>
</reference>
<evidence type="ECO:0000256" key="3">
    <source>
        <dbReference type="ARBA" id="ARBA00022448"/>
    </source>
</evidence>
<organism evidence="6 7">
    <name type="scientific">Streptomyces uncialis</name>
    <dbReference type="NCBI Taxonomy" id="1048205"/>
    <lineage>
        <taxon>Bacteria</taxon>
        <taxon>Bacillati</taxon>
        <taxon>Actinomycetota</taxon>
        <taxon>Actinomycetes</taxon>
        <taxon>Kitasatosporales</taxon>
        <taxon>Streptomycetaceae</taxon>
        <taxon>Streptomyces</taxon>
    </lineage>
</organism>
<dbReference type="InterPro" id="IPR051313">
    <property type="entry name" value="Bact_iron-sidero_bind"/>
</dbReference>